<dbReference type="EMBL" id="CP052757">
    <property type="protein sequence ID" value="QJW35584.1"/>
    <property type="molecule type" value="Genomic_DNA"/>
</dbReference>
<evidence type="ECO:0000259" key="3">
    <source>
        <dbReference type="Pfam" id="PF01494"/>
    </source>
</evidence>
<proteinExistence type="predicted"/>
<organism evidence="4 5">
    <name type="scientific">Cellulosimicrobium protaetiae</name>
    <dbReference type="NCBI Taxonomy" id="2587808"/>
    <lineage>
        <taxon>Bacteria</taxon>
        <taxon>Bacillati</taxon>
        <taxon>Actinomycetota</taxon>
        <taxon>Actinomycetes</taxon>
        <taxon>Micrococcales</taxon>
        <taxon>Promicromonosporaceae</taxon>
        <taxon>Cellulosimicrobium</taxon>
    </lineage>
</organism>
<feature type="domain" description="FAD-binding" evidence="3">
    <location>
        <begin position="20"/>
        <end position="354"/>
    </location>
</feature>
<dbReference type="SUPFAM" id="SSF51905">
    <property type="entry name" value="FAD/NAD(P)-binding domain"/>
    <property type="match status" value="1"/>
</dbReference>
<evidence type="ECO:0000313" key="4">
    <source>
        <dbReference type="EMBL" id="QJW35584.1"/>
    </source>
</evidence>
<keyword evidence="5" id="KW-1185">Reference proteome</keyword>
<dbReference type="InterPro" id="IPR002938">
    <property type="entry name" value="FAD-bd"/>
</dbReference>
<dbReference type="KEGG" id="cprt:FIC82_004550"/>
<dbReference type="Proteomes" id="UP000451354">
    <property type="component" value="Chromosome"/>
</dbReference>
<dbReference type="GO" id="GO:0004497">
    <property type="term" value="F:monooxygenase activity"/>
    <property type="evidence" value="ECO:0007669"/>
    <property type="project" value="UniProtKB-KW"/>
</dbReference>
<dbReference type="PRINTS" id="PR00420">
    <property type="entry name" value="RNGMNOXGNASE"/>
</dbReference>
<accession>A0A6M5UBU8</accession>
<dbReference type="PANTHER" id="PTHR13789">
    <property type="entry name" value="MONOOXYGENASE"/>
    <property type="match status" value="1"/>
</dbReference>
<dbReference type="InterPro" id="IPR050493">
    <property type="entry name" value="FAD-dep_Monooxygenase_BioMet"/>
</dbReference>
<evidence type="ECO:0000256" key="1">
    <source>
        <dbReference type="ARBA" id="ARBA00023002"/>
    </source>
</evidence>
<dbReference type="Pfam" id="PF01494">
    <property type="entry name" value="FAD_binding_3"/>
    <property type="match status" value="1"/>
</dbReference>
<dbReference type="OrthoDB" id="9782160at2"/>
<dbReference type="PANTHER" id="PTHR13789:SF309">
    <property type="entry name" value="PUTATIVE (AFU_ORTHOLOGUE AFUA_6G14510)-RELATED"/>
    <property type="match status" value="1"/>
</dbReference>
<evidence type="ECO:0000256" key="2">
    <source>
        <dbReference type="ARBA" id="ARBA00023033"/>
    </source>
</evidence>
<sequence length="406" mass="42145">MPGRADHPLDPGSVTMTRTAIVVGAGIAGLSSAISLARTGWGVTVVERSPALGEVGAGFAMSRNAVAALRGLGFDDDAVARLGYATWAGGTWDLHGDPILTLPDTPEVRASVGLIGVHRRRLHETLHRRAVDLGVEVVTGTSVTTLDPGDPDGAPAVVAGREADLVVGADGMRSAVRATLFPANVPVYSGYSSWRAITPGAWGAEALTQYWGAHAEFGLLRTAADETYWYGYVAMPERTRLDDELGAARERFAGWAPPVQEVLAATAPDAVLRHDVHHLPGGLPHYATGRVVMVGDAAHGTLPTMGQGAATALEDGLCVGLLVGSPVAAGGRLAPALAGYDAARRPRCRALARASVASGRFGSHLGGGWRQTVRNRIMRLTPASAIARGSQAAMGWTPPEPAAPVR</sequence>
<protein>
    <submittedName>
        <fullName evidence="4">NAD(P)-binding protein</fullName>
    </submittedName>
</protein>
<name>A0A6M5UBU8_9MICO</name>
<dbReference type="InterPro" id="IPR036188">
    <property type="entry name" value="FAD/NAD-bd_sf"/>
</dbReference>
<reference evidence="4 5" key="1">
    <citation type="journal article" date="2022" name="Int. J. Syst. Evol. Microbiol.">
        <title>Cellulosimicrobium protaetiae sp. nov., isolated from the gut of the larva of Protaetia brevitarsis seulensis.</title>
        <authorList>
            <person name="Le Han H."/>
            <person name="Nguyen T.T.H."/>
            <person name="Li Z."/>
            <person name="Shin N.R."/>
            <person name="Kim S.G."/>
        </authorList>
    </citation>
    <scope>NUCLEOTIDE SEQUENCE [LARGE SCALE GENOMIC DNA]</scope>
    <source>
        <strain evidence="4 5">BI34</strain>
    </source>
</reference>
<gene>
    <name evidence="4" type="ORF">FIC82_004550</name>
</gene>
<keyword evidence="2" id="KW-0503">Monooxygenase</keyword>
<dbReference type="GO" id="GO:0071949">
    <property type="term" value="F:FAD binding"/>
    <property type="evidence" value="ECO:0007669"/>
    <property type="project" value="InterPro"/>
</dbReference>
<dbReference type="Gene3D" id="3.50.50.60">
    <property type="entry name" value="FAD/NAD(P)-binding domain"/>
    <property type="match status" value="1"/>
</dbReference>
<keyword evidence="1" id="KW-0560">Oxidoreductase</keyword>
<evidence type="ECO:0000313" key="5">
    <source>
        <dbReference type="Proteomes" id="UP000451354"/>
    </source>
</evidence>
<dbReference type="AlphaFoldDB" id="A0A6M5UBU8"/>